<proteinExistence type="predicted"/>
<evidence type="ECO:0000259" key="1">
    <source>
        <dbReference type="Pfam" id="PF06114"/>
    </source>
</evidence>
<gene>
    <name evidence="2" type="ORF">CLV56_3528</name>
</gene>
<dbReference type="Proteomes" id="UP000230842">
    <property type="component" value="Unassembled WGS sequence"/>
</dbReference>
<dbReference type="Pfam" id="PF06114">
    <property type="entry name" value="Peptidase_M78"/>
    <property type="match status" value="1"/>
</dbReference>
<evidence type="ECO:0000313" key="3">
    <source>
        <dbReference type="Proteomes" id="UP000230842"/>
    </source>
</evidence>
<organism evidence="2 3">
    <name type="scientific">Mumia flava</name>
    <dbReference type="NCBI Taxonomy" id="1348852"/>
    <lineage>
        <taxon>Bacteria</taxon>
        <taxon>Bacillati</taxon>
        <taxon>Actinomycetota</taxon>
        <taxon>Actinomycetes</taxon>
        <taxon>Propionibacteriales</taxon>
        <taxon>Nocardioidaceae</taxon>
        <taxon>Mumia</taxon>
    </lineage>
</organism>
<dbReference type="InterPro" id="IPR010359">
    <property type="entry name" value="IrrE_HExxH"/>
</dbReference>
<dbReference type="PANTHER" id="PTHR43236:SF2">
    <property type="entry name" value="BLL0069 PROTEIN"/>
    <property type="match status" value="1"/>
</dbReference>
<name>A0A2M9B7T5_9ACTN</name>
<reference evidence="2 3" key="1">
    <citation type="submission" date="2017-11" db="EMBL/GenBank/DDBJ databases">
        <title>Genomic Encyclopedia of Archaeal and Bacterial Type Strains, Phase II (KMG-II): From Individual Species to Whole Genera.</title>
        <authorList>
            <person name="Goeker M."/>
        </authorList>
    </citation>
    <scope>NUCLEOTIDE SEQUENCE [LARGE SCALE GENOMIC DNA]</scope>
    <source>
        <strain evidence="2 3">DSM 27763</strain>
    </source>
</reference>
<dbReference type="Gene3D" id="1.10.10.2910">
    <property type="match status" value="1"/>
</dbReference>
<accession>A0A2M9B7T5</accession>
<evidence type="ECO:0000313" key="2">
    <source>
        <dbReference type="EMBL" id="PJJ54025.1"/>
    </source>
</evidence>
<dbReference type="PANTHER" id="PTHR43236">
    <property type="entry name" value="ANTITOXIN HIGA1"/>
    <property type="match status" value="1"/>
</dbReference>
<dbReference type="InterPro" id="IPR052345">
    <property type="entry name" value="Rad_response_metalloprotease"/>
</dbReference>
<comment type="caution">
    <text evidence="2">The sequence shown here is derived from an EMBL/GenBank/DDBJ whole genome shotgun (WGS) entry which is preliminary data.</text>
</comment>
<dbReference type="EMBL" id="PGEZ01000002">
    <property type="protein sequence ID" value="PJJ54025.1"/>
    <property type="molecule type" value="Genomic_DNA"/>
</dbReference>
<keyword evidence="3" id="KW-1185">Reference proteome</keyword>
<dbReference type="AlphaFoldDB" id="A0A2M9B7T5"/>
<feature type="domain" description="IrrE N-terminal-like" evidence="1">
    <location>
        <begin position="159"/>
        <end position="289"/>
    </location>
</feature>
<sequence length="378" mass="41534">MAVTGDLLAWASERSGLPAEDLARKFPKLSEWVSGTTHPTLKQLERFAKTTHTPFGYLFLPEPPDEPLPVQDFRTRGGRAVQHASPDLLDTIYACEARQEWYRDFAVIYGEDEVEIVGSLTIDVDPAEAGARLRETLAYQVGSRGPSWSEAFRRLSEHAEDLGILVMVSGIVGSNTHRPLDPDEFGGFALVDRLAPVVFVNGADSKAAQIFTLAHELAHVWLGGSALDDADPTSIGTQAAEQWCNAVAGELLVPASSLTQRDLGALDSAELDAFAAEFRVSTLVVLRRLLDLGSIGRAFYWSRYEAERARLADLRLASSRGGGGNFYNTQPVRTSKRFTRALIADTLEGRTLYRDAFRMLGFKKEAAFEELARRMGVA</sequence>
<protein>
    <submittedName>
        <fullName evidence="2">Uncharacterized protein DUF955</fullName>
    </submittedName>
</protein>